<dbReference type="InterPro" id="IPR014730">
    <property type="entry name" value="ETF_a/b_N"/>
</dbReference>
<evidence type="ECO:0000256" key="4">
    <source>
        <dbReference type="ARBA" id="ARBA00022630"/>
    </source>
</evidence>
<dbReference type="GO" id="GO:0009055">
    <property type="term" value="F:electron transfer activity"/>
    <property type="evidence" value="ECO:0007669"/>
    <property type="project" value="InterPro"/>
</dbReference>
<accession>A0A8X8Y405</accession>
<evidence type="ECO:0000256" key="7">
    <source>
        <dbReference type="ARBA" id="ARBA00022982"/>
    </source>
</evidence>
<dbReference type="InterPro" id="IPR014731">
    <property type="entry name" value="ETF_asu_C"/>
</dbReference>
<keyword evidence="7" id="KW-0249">Electron transport</keyword>
<dbReference type="InterPro" id="IPR036397">
    <property type="entry name" value="RNaseH_sf"/>
</dbReference>
<dbReference type="SUPFAM" id="SSF56672">
    <property type="entry name" value="DNA/RNA polymerases"/>
    <property type="match status" value="1"/>
</dbReference>
<proteinExistence type="inferred from homology"/>
<sequence length="1853" mass="206642">MTDTDNKPTGESSKLRTNKGVTVAFKLNGKNYPLWARLMKVEIGSRGGYSHIYDKPPEPNSKGYREWEETDLIVFSWIVNNIENDIIADFAHHQTTKALWDNLAITFESKADPYQIYDLEDKIIYMRQGNLDLETGSGNSDNTRAKKRLIKFLTGLNQEYDHIRREILKEQPYPSVEEAYGWVKKEAARQRIMPPASSPPSGDSTGVGSADASSGEIGYGFGAQRDRPNRGVPNHRGAPPPAGATHHSGGKTDKSKLWCSHCGKNKHTRETCFLRVGYPEWWDEKQKARTQAKFAAVGVAEVEQRQNPQVQNRGESIGGENQVNNSRPETHGGSNSGGGGGVRVGNFVARAGGATESQKWSSGAMDGGNGFGLRPNPNTFPFLQLSPPVSVNHTNNPTTSNRPLNSSYYDKSPTAFLKSEIYPHIDQIKTQNRFAPLMKISAAFNVQNMGKIDTRGWIFDCGATDTMTPVKTDFSDFSEVTKTYIRTANGELIKVAGAGTIEISPNLRLSNCLFVPSLSQRLMSVSHVTRELNCTLLMHPNCCILQDIRTRKIVGRGTENQGLYYVDGVAQHGSAMLAQGSTREEAWLWHRRLGHPSHGYFQLLFPNFKIPRDFSCETCVLAKSHRQSFKPSNTRMKFMFELVHADVWGPAPVTGGKGFRYFITFIDDCTRMTWIYFLKHKSEVAEKFSLFFHMIQTQFQTTIKILRSDNGREFVNNDMSEFFKKQGLVHQTSCAYTPEQNGVAERKNRTILEVTRALMIESKVPTFLWPEAVATSIYLINRLPTKILNKKTPLDILSQQAKIPETLSMPPKVFGCSVYVHTPKHERTKFSPCASKCVFVGYGVNQKGYRCYDPNTKKIITTINCNFLETEFFYPHHLSSQGEKNPETNHGDCLSWFVSPPSPSIEEPTETIAVTAAEHASPSESTQPPLDRPRPVSQVCPVSIPEESTVVDTNTAEEENNTVDGDTGRYVLPPRSTRGIPPKRYSPDRIGAKSRYGVANFVQGNLSKMARAFQAALYEEEEIPRTAEEAMKHTHWKEAMLTEMRALMKNNTWVKGRLPEGVKAVGCRWVFTIKRRPDGSIERYKARLVAKGYTQTYGVDYAETFSPVAKINTVRVLFSIAANKEWPLYQFDVTNAFLHGELPKPVYMDPPAGLSDEFQPGEVCKLQRTLYGLKQSPRAWFSRFTEVMKKYDYVQSNSDHTLFLKKKNGKITCLIVYVDDMIITGDDEEEIGELRKNLFKEFEMKDLGPLKYFLGIEVLRSEKGIFINQRKYVLDLLAEVGMVDCKPADTPMIQNHGLQMVEGAKLTDRGRYQRLVGKLIYLSHTRPDIAYAVGIVSQFMHSPQEDHWEAVLRIVRYLKGTAEYGVLFEKHGHLEINGFTDADWAGNPNDRKSTAGYFTLVGGNLVTWRSKKQKVVSLSSAEAEFRGIKSGLTEILWLRRLMTELKFHMSKPCRLFCDNKAAISISENPVQHDRTKHVEIDRHFIKEKLEAKIVDFPYVRSEDQLADILTKAVNAKLFRELSTLVLGEHKGGSIEASSLCAVEAAKRLGGDNSVSLLLAGSGPSLQEAAAHAACFHPSISKVLLADSERFTYALAEPWAKLVHLVQQKDSYSHIITGSGSFGKNVLPRAAALLDVSPITDVTEISGSNLFVRPIYAGNALSTVRYTGSNPCMLTIRATSFPTGMAPASVSNDKCIEKIDLSAFSKDDADGKSRYVSISSQEDTERPDLANARIVVTGGRGLISAENFKMIEKLAEKLGAAVGATRAAVDAGFVPNELQVGQTGKIVAPELYMAFGVSGAIQHLAGIRDSKVIVAVNKDADAPIFQVADYGLVGDLFEIIPELLEKLPEKNRQI</sequence>
<reference evidence="10" key="1">
    <citation type="submission" date="2018-01" db="EMBL/GenBank/DDBJ databases">
        <authorList>
            <person name="Mao J.F."/>
        </authorList>
    </citation>
    <scope>NUCLEOTIDE SEQUENCE</scope>
    <source>
        <strain evidence="10">Huo1</strain>
        <tissue evidence="10">Leaf</tissue>
    </source>
</reference>
<dbReference type="GO" id="GO:0005759">
    <property type="term" value="C:mitochondrial matrix"/>
    <property type="evidence" value="ECO:0007669"/>
    <property type="project" value="UniProtKB-SubCell"/>
</dbReference>
<feature type="domain" description="Integrase catalytic" evidence="9">
    <location>
        <begin position="627"/>
        <end position="801"/>
    </location>
</feature>
<dbReference type="InterPro" id="IPR018206">
    <property type="entry name" value="ETF_asu_C_CS"/>
</dbReference>
<evidence type="ECO:0000256" key="3">
    <source>
        <dbReference type="ARBA" id="ARBA00022448"/>
    </source>
</evidence>
<dbReference type="SUPFAM" id="SSF52467">
    <property type="entry name" value="DHS-like NAD/FAD-binding domain"/>
    <property type="match status" value="1"/>
</dbReference>
<evidence type="ECO:0000313" key="10">
    <source>
        <dbReference type="EMBL" id="KAG6422731.1"/>
    </source>
</evidence>
<dbReference type="InterPro" id="IPR001584">
    <property type="entry name" value="Integrase_cat-core"/>
</dbReference>
<evidence type="ECO:0000256" key="5">
    <source>
        <dbReference type="ARBA" id="ARBA00022750"/>
    </source>
</evidence>
<feature type="compositionally biased region" description="Gly residues" evidence="8">
    <location>
        <begin position="334"/>
        <end position="343"/>
    </location>
</feature>
<protein>
    <recommendedName>
        <fullName evidence="9">Integrase catalytic domain-containing protein</fullName>
    </recommendedName>
</protein>
<dbReference type="PANTHER" id="PTHR43153">
    <property type="entry name" value="ELECTRON TRANSFER FLAVOPROTEIN ALPHA"/>
    <property type="match status" value="1"/>
</dbReference>
<feature type="compositionally biased region" description="Polar residues" evidence="8">
    <location>
        <begin position="305"/>
        <end position="327"/>
    </location>
</feature>
<dbReference type="Pfam" id="PF07727">
    <property type="entry name" value="RVT_2"/>
    <property type="match status" value="1"/>
</dbReference>
<keyword evidence="11" id="KW-1185">Reference proteome</keyword>
<keyword evidence="5" id="KW-0378">Hydrolase</keyword>
<evidence type="ECO:0000256" key="8">
    <source>
        <dbReference type="SAM" id="MobiDB-lite"/>
    </source>
</evidence>
<feature type="region of interest" description="Disordered" evidence="8">
    <location>
        <begin position="917"/>
        <end position="937"/>
    </location>
</feature>
<dbReference type="GO" id="GO:0015074">
    <property type="term" value="P:DNA integration"/>
    <property type="evidence" value="ECO:0007669"/>
    <property type="project" value="InterPro"/>
</dbReference>
<dbReference type="InterPro" id="IPR013103">
    <property type="entry name" value="RVT_2"/>
</dbReference>
<dbReference type="CDD" id="cd09272">
    <property type="entry name" value="RNase_HI_RT_Ty1"/>
    <property type="match status" value="1"/>
</dbReference>
<dbReference type="PROSITE" id="PS50994">
    <property type="entry name" value="INTEGRASE"/>
    <property type="match status" value="1"/>
</dbReference>
<dbReference type="Gene3D" id="3.30.420.10">
    <property type="entry name" value="Ribonuclease H-like superfamily/Ribonuclease H"/>
    <property type="match status" value="1"/>
</dbReference>
<dbReference type="Pfam" id="PF25597">
    <property type="entry name" value="SH3_retrovirus"/>
    <property type="match status" value="1"/>
</dbReference>
<keyword evidence="4" id="KW-0285">Flavoprotein</keyword>
<dbReference type="SUPFAM" id="SSF53098">
    <property type="entry name" value="Ribonuclease H-like"/>
    <property type="match status" value="1"/>
</dbReference>
<dbReference type="SMART" id="SM00893">
    <property type="entry name" value="ETF"/>
    <property type="match status" value="1"/>
</dbReference>
<evidence type="ECO:0000259" key="9">
    <source>
        <dbReference type="PROSITE" id="PS50994"/>
    </source>
</evidence>
<comment type="caution">
    <text evidence="10">The sequence shown here is derived from an EMBL/GenBank/DDBJ whole genome shotgun (WGS) entry which is preliminary data.</text>
</comment>
<comment type="subcellular location">
    <subcellularLocation>
        <location evidence="1">Mitochondrion matrix</location>
    </subcellularLocation>
</comment>
<keyword evidence="5" id="KW-0064">Aspartyl protease</keyword>
<dbReference type="Pfam" id="PF01012">
    <property type="entry name" value="ETF"/>
    <property type="match status" value="1"/>
</dbReference>
<dbReference type="InterPro" id="IPR029035">
    <property type="entry name" value="DHS-like_NAD/FAD-binding_dom"/>
</dbReference>
<keyword evidence="6" id="KW-0274">FAD</keyword>
<dbReference type="SUPFAM" id="SSF52402">
    <property type="entry name" value="Adenine nucleotide alpha hydrolases-like"/>
    <property type="match status" value="1"/>
</dbReference>
<dbReference type="CDD" id="cd01715">
    <property type="entry name" value="ETF_alpha"/>
    <property type="match status" value="1"/>
</dbReference>
<dbReference type="Pfam" id="PF22936">
    <property type="entry name" value="Pol_BBD"/>
    <property type="match status" value="1"/>
</dbReference>
<dbReference type="GO" id="GO:0004190">
    <property type="term" value="F:aspartic-type endopeptidase activity"/>
    <property type="evidence" value="ECO:0007669"/>
    <property type="project" value="UniProtKB-KW"/>
</dbReference>
<organism evidence="10">
    <name type="scientific">Salvia splendens</name>
    <name type="common">Scarlet sage</name>
    <dbReference type="NCBI Taxonomy" id="180675"/>
    <lineage>
        <taxon>Eukaryota</taxon>
        <taxon>Viridiplantae</taxon>
        <taxon>Streptophyta</taxon>
        <taxon>Embryophyta</taxon>
        <taxon>Tracheophyta</taxon>
        <taxon>Spermatophyta</taxon>
        <taxon>Magnoliopsida</taxon>
        <taxon>eudicotyledons</taxon>
        <taxon>Gunneridae</taxon>
        <taxon>Pentapetalae</taxon>
        <taxon>asterids</taxon>
        <taxon>lamiids</taxon>
        <taxon>Lamiales</taxon>
        <taxon>Lamiaceae</taxon>
        <taxon>Nepetoideae</taxon>
        <taxon>Mentheae</taxon>
        <taxon>Salviinae</taxon>
        <taxon>Salvia</taxon>
        <taxon>Salvia subgen. Calosphace</taxon>
        <taxon>core Calosphace</taxon>
    </lineage>
</organism>
<dbReference type="PROSITE" id="PS00696">
    <property type="entry name" value="ETF_ALPHA"/>
    <property type="match status" value="1"/>
</dbReference>
<evidence type="ECO:0000256" key="1">
    <source>
        <dbReference type="ARBA" id="ARBA00004305"/>
    </source>
</evidence>
<dbReference type="Pfam" id="PF13976">
    <property type="entry name" value="gag_pre-integrs"/>
    <property type="match status" value="1"/>
</dbReference>
<dbReference type="GO" id="GO:0050660">
    <property type="term" value="F:flavin adenine dinucleotide binding"/>
    <property type="evidence" value="ECO:0007669"/>
    <property type="project" value="InterPro"/>
</dbReference>
<dbReference type="InterPro" id="IPR014729">
    <property type="entry name" value="Rossmann-like_a/b/a_fold"/>
</dbReference>
<dbReference type="EMBL" id="PNBA02000005">
    <property type="protein sequence ID" value="KAG6422731.1"/>
    <property type="molecule type" value="Genomic_DNA"/>
</dbReference>
<reference evidence="10" key="2">
    <citation type="submission" date="2020-08" db="EMBL/GenBank/DDBJ databases">
        <title>Plant Genome Project.</title>
        <authorList>
            <person name="Zhang R.-G."/>
        </authorList>
    </citation>
    <scope>NUCLEOTIDE SEQUENCE</scope>
    <source>
        <strain evidence="10">Huo1</strain>
        <tissue evidence="10">Leaf</tissue>
    </source>
</reference>
<keyword evidence="3" id="KW-0813">Transport</keyword>
<dbReference type="GO" id="GO:0003676">
    <property type="term" value="F:nucleic acid binding"/>
    <property type="evidence" value="ECO:0007669"/>
    <property type="project" value="InterPro"/>
</dbReference>
<evidence type="ECO:0000256" key="2">
    <source>
        <dbReference type="ARBA" id="ARBA00005817"/>
    </source>
</evidence>
<evidence type="ECO:0000256" key="6">
    <source>
        <dbReference type="ARBA" id="ARBA00022827"/>
    </source>
</evidence>
<dbReference type="InterPro" id="IPR025724">
    <property type="entry name" value="GAG-pre-integrase_dom"/>
</dbReference>
<dbReference type="InterPro" id="IPR033947">
    <property type="entry name" value="ETF_alpha_N"/>
</dbReference>
<dbReference type="Gene3D" id="3.40.50.620">
    <property type="entry name" value="HUPs"/>
    <property type="match status" value="1"/>
</dbReference>
<dbReference type="PANTHER" id="PTHR43153:SF1">
    <property type="entry name" value="ELECTRON TRANSFER FLAVOPROTEIN SUBUNIT ALPHA, MITOCHONDRIAL"/>
    <property type="match status" value="1"/>
</dbReference>
<dbReference type="InterPro" id="IPR054722">
    <property type="entry name" value="PolX-like_BBD"/>
</dbReference>
<dbReference type="Pfam" id="PF00665">
    <property type="entry name" value="rve"/>
    <property type="match status" value="1"/>
</dbReference>
<dbReference type="InterPro" id="IPR001308">
    <property type="entry name" value="ETF_a/FixB"/>
</dbReference>
<evidence type="ECO:0000313" key="11">
    <source>
        <dbReference type="Proteomes" id="UP000298416"/>
    </source>
</evidence>
<dbReference type="InterPro" id="IPR057670">
    <property type="entry name" value="SH3_retrovirus"/>
</dbReference>
<gene>
    <name evidence="10" type="ORF">SASPL_113111</name>
</gene>
<dbReference type="GO" id="GO:0033539">
    <property type="term" value="P:fatty acid beta-oxidation using acyl-CoA dehydrogenase"/>
    <property type="evidence" value="ECO:0007669"/>
    <property type="project" value="TreeGrafter"/>
</dbReference>
<name>A0A8X8Y405_SALSN</name>
<dbReference type="Proteomes" id="UP000298416">
    <property type="component" value="Unassembled WGS sequence"/>
</dbReference>
<dbReference type="InterPro" id="IPR012337">
    <property type="entry name" value="RNaseH-like_sf"/>
</dbReference>
<feature type="region of interest" description="Disordered" evidence="8">
    <location>
        <begin position="959"/>
        <end position="988"/>
    </location>
</feature>
<feature type="region of interest" description="Disordered" evidence="8">
    <location>
        <begin position="191"/>
        <end position="255"/>
    </location>
</feature>
<dbReference type="Gene3D" id="3.40.50.1220">
    <property type="entry name" value="TPP-binding domain"/>
    <property type="match status" value="1"/>
</dbReference>
<keyword evidence="5" id="KW-0645">Protease</keyword>
<comment type="similarity">
    <text evidence="2">Belongs to the ETF alpha-subunit/FixB family.</text>
</comment>
<dbReference type="Pfam" id="PF00766">
    <property type="entry name" value="ETF_alpha"/>
    <property type="match status" value="1"/>
</dbReference>
<dbReference type="InterPro" id="IPR043502">
    <property type="entry name" value="DNA/RNA_pol_sf"/>
</dbReference>
<feature type="region of interest" description="Disordered" evidence="8">
    <location>
        <begin position="305"/>
        <end position="346"/>
    </location>
</feature>
<dbReference type="FunFam" id="3.40.50.1220:FF:000001">
    <property type="entry name" value="Electron transfer flavoprotein, alpha subunit"/>
    <property type="match status" value="1"/>
</dbReference>